<accession>A0A397UA99</accession>
<dbReference type="Proteomes" id="UP000266673">
    <property type="component" value="Unassembled WGS sequence"/>
</dbReference>
<feature type="compositionally biased region" description="Low complexity" evidence="2">
    <location>
        <begin position="1"/>
        <end position="18"/>
    </location>
</feature>
<feature type="coiled-coil region" evidence="1">
    <location>
        <begin position="24"/>
        <end position="51"/>
    </location>
</feature>
<protein>
    <submittedName>
        <fullName evidence="3">Uncharacterized protein</fullName>
    </submittedName>
</protein>
<dbReference type="AlphaFoldDB" id="A0A397UA99"/>
<keyword evidence="1" id="KW-0175">Coiled coil</keyword>
<evidence type="ECO:0000256" key="1">
    <source>
        <dbReference type="SAM" id="Coils"/>
    </source>
</evidence>
<proteinExistence type="predicted"/>
<evidence type="ECO:0000313" key="3">
    <source>
        <dbReference type="EMBL" id="RIB04036.1"/>
    </source>
</evidence>
<comment type="caution">
    <text evidence="3">The sequence shown here is derived from an EMBL/GenBank/DDBJ whole genome shotgun (WGS) entry which is preliminary data.</text>
</comment>
<organism evidence="3 4">
    <name type="scientific">Gigaspora rosea</name>
    <dbReference type="NCBI Taxonomy" id="44941"/>
    <lineage>
        <taxon>Eukaryota</taxon>
        <taxon>Fungi</taxon>
        <taxon>Fungi incertae sedis</taxon>
        <taxon>Mucoromycota</taxon>
        <taxon>Glomeromycotina</taxon>
        <taxon>Glomeromycetes</taxon>
        <taxon>Diversisporales</taxon>
        <taxon>Gigasporaceae</taxon>
        <taxon>Gigaspora</taxon>
    </lineage>
</organism>
<keyword evidence="4" id="KW-1185">Reference proteome</keyword>
<evidence type="ECO:0000256" key="2">
    <source>
        <dbReference type="SAM" id="MobiDB-lite"/>
    </source>
</evidence>
<dbReference type="EMBL" id="QKWP01002268">
    <property type="protein sequence ID" value="RIB04036.1"/>
    <property type="molecule type" value="Genomic_DNA"/>
</dbReference>
<evidence type="ECO:0000313" key="4">
    <source>
        <dbReference type="Proteomes" id="UP000266673"/>
    </source>
</evidence>
<gene>
    <name evidence="3" type="ORF">C2G38_2048777</name>
</gene>
<sequence length="352" mass="39759">MEYNEASDNSSNLESDSSTGIHERDALLNEIAKLQKKISELEDTSTMKKQDQKEFMRLLVAKRLYYLCSTVEYHDMPFIEINKCIDKFRKKNLSFPATISDWAERSTLNLSKMPDTQDITVPISIKTKAHKPNGNSRRVKKGNQVDRNALESTQDMTTFTSNSKARKPNGNSKKAKKGNQVDRNKINLPIDGTTAPNDNNKRAKKEKPNVSNEINLAIDVNERLIQNNTISTKNTSISKRTKKENQVDNNFDIDETVMESTQDTIVSTCKPNSSNKRVKKGNQVDSNMAINVDETIMELTQDITVSTNTKARKLNGNNKRAKKENQVDNNIDIDEKTLLASSSSNLQNLLQI</sequence>
<feature type="region of interest" description="Disordered" evidence="2">
    <location>
        <begin position="1"/>
        <end position="20"/>
    </location>
</feature>
<feature type="region of interest" description="Disordered" evidence="2">
    <location>
        <begin position="128"/>
        <end position="209"/>
    </location>
</feature>
<name>A0A397UA99_9GLOM</name>
<feature type="compositionally biased region" description="Polar residues" evidence="2">
    <location>
        <begin position="150"/>
        <end position="163"/>
    </location>
</feature>
<reference evidence="3 4" key="1">
    <citation type="submission" date="2018-06" db="EMBL/GenBank/DDBJ databases">
        <title>Comparative genomics reveals the genomic features of Rhizophagus irregularis, R. cerebriforme, R. diaphanum and Gigaspora rosea, and their symbiotic lifestyle signature.</title>
        <authorList>
            <person name="Morin E."/>
            <person name="San Clemente H."/>
            <person name="Chen E.C.H."/>
            <person name="De La Providencia I."/>
            <person name="Hainaut M."/>
            <person name="Kuo A."/>
            <person name="Kohler A."/>
            <person name="Murat C."/>
            <person name="Tang N."/>
            <person name="Roy S."/>
            <person name="Loubradou J."/>
            <person name="Henrissat B."/>
            <person name="Grigoriev I.V."/>
            <person name="Corradi N."/>
            <person name="Roux C."/>
            <person name="Martin F.M."/>
        </authorList>
    </citation>
    <scope>NUCLEOTIDE SEQUENCE [LARGE SCALE GENOMIC DNA]</scope>
    <source>
        <strain evidence="3 4">DAOM 194757</strain>
    </source>
</reference>
<feature type="compositionally biased region" description="Basic residues" evidence="2">
    <location>
        <begin position="128"/>
        <end position="141"/>
    </location>
</feature>
<dbReference type="OrthoDB" id="2424016at2759"/>